<evidence type="ECO:0000313" key="3">
    <source>
        <dbReference type="Proteomes" id="UP001202180"/>
    </source>
</evidence>
<comment type="caution">
    <text evidence="2">The sequence shown here is derived from an EMBL/GenBank/DDBJ whole genome shotgun (WGS) entry which is preliminary data.</text>
</comment>
<evidence type="ECO:0000259" key="1">
    <source>
        <dbReference type="Pfam" id="PF01471"/>
    </source>
</evidence>
<dbReference type="InterPro" id="IPR002477">
    <property type="entry name" value="Peptidoglycan-bd-like"/>
</dbReference>
<organism evidence="2 3">
    <name type="scientific">Spirosoma liriopis</name>
    <dbReference type="NCBI Taxonomy" id="2937440"/>
    <lineage>
        <taxon>Bacteria</taxon>
        <taxon>Pseudomonadati</taxon>
        <taxon>Bacteroidota</taxon>
        <taxon>Cytophagia</taxon>
        <taxon>Cytophagales</taxon>
        <taxon>Cytophagaceae</taxon>
        <taxon>Spirosoma</taxon>
    </lineage>
</organism>
<protein>
    <submittedName>
        <fullName evidence="2">Peptidoglycan-binding protein</fullName>
    </submittedName>
</protein>
<dbReference type="RefSeq" id="WP_248475911.1">
    <property type="nucleotide sequence ID" value="NZ_JALPRF010000001.1"/>
</dbReference>
<keyword evidence="3" id="KW-1185">Reference proteome</keyword>
<accession>A0ABT0HG47</accession>
<dbReference type="Proteomes" id="UP001202180">
    <property type="component" value="Unassembled WGS sequence"/>
</dbReference>
<evidence type="ECO:0000313" key="2">
    <source>
        <dbReference type="EMBL" id="MCK8491121.1"/>
    </source>
</evidence>
<dbReference type="Pfam" id="PF01471">
    <property type="entry name" value="PG_binding_1"/>
    <property type="match status" value="1"/>
</dbReference>
<dbReference type="InterPro" id="IPR036366">
    <property type="entry name" value="PGBDSf"/>
</dbReference>
<dbReference type="EMBL" id="JALPRF010000001">
    <property type="protein sequence ID" value="MCK8491121.1"/>
    <property type="molecule type" value="Genomic_DNA"/>
</dbReference>
<reference evidence="2 3" key="1">
    <citation type="submission" date="2022-04" db="EMBL/GenBank/DDBJ databases">
        <title>Spirosoma sp. strain RP8 genome sequencing and assembly.</title>
        <authorList>
            <person name="Jung Y."/>
        </authorList>
    </citation>
    <scope>NUCLEOTIDE SEQUENCE [LARGE SCALE GENOMIC DNA]</scope>
    <source>
        <strain evidence="2 3">RP8</strain>
    </source>
</reference>
<dbReference type="Gene3D" id="1.10.101.10">
    <property type="entry name" value="PGBD-like superfamily/PGBD"/>
    <property type="match status" value="1"/>
</dbReference>
<gene>
    <name evidence="2" type="ORF">M0L20_04610</name>
</gene>
<dbReference type="SUPFAM" id="SSF47090">
    <property type="entry name" value="PGBD-like"/>
    <property type="match status" value="1"/>
</dbReference>
<dbReference type="InterPro" id="IPR036365">
    <property type="entry name" value="PGBD-like_sf"/>
</dbReference>
<name>A0ABT0HG47_9BACT</name>
<sequence>MIKTAYQNELLFSGAIKKGDGGNDVKRVQEWLCLNAPNYPRAALTTSIDGQFGPATERAVQNFQAALKVPKTGVVTPELFKRLSAPLSNAFSAKPTAKDSRKAVIQIANAHLRQRSAELQTSDGQNLGPWVRGYCDGYDGSLFKWCAGFVQTVLDQTSSAYGRSFTAIMPHTLSCDTMALHGQGTGRLTRCANLRKKPACMRPGDVFLLRNPETDDWFHTGIVTAVLGDAIETLEGNTDVKGGSNGTAVFARVRNIQNATIDILSIDGL</sequence>
<proteinExistence type="predicted"/>
<feature type="domain" description="Peptidoglycan binding-like" evidence="1">
    <location>
        <begin position="22"/>
        <end position="83"/>
    </location>
</feature>